<dbReference type="InterPro" id="IPR029052">
    <property type="entry name" value="Metallo-depent_PP-like"/>
</dbReference>
<dbReference type="AlphaFoldDB" id="A0A0H3FF34"/>
<reference evidence="3 4" key="2">
    <citation type="journal article" date="2012" name="J. Bacteriol.">
        <title>Complete Genome Sequence of Rahnella sp. Strain Y9602, a Gammaproteobacterium Isolate from Metal- and Radionuclide-Contaminated Soil.</title>
        <authorList>
            <person name="Martinez R.J."/>
            <person name="Bruce D."/>
            <person name="Detter C."/>
            <person name="Goodwin L.A."/>
            <person name="Han J."/>
            <person name="Han C.S."/>
            <person name="Held B."/>
            <person name="Land M.L."/>
            <person name="Mikhailova N."/>
            <person name="Nolan M."/>
            <person name="Pennacchio L."/>
            <person name="Pitluck S."/>
            <person name="Tapia R."/>
            <person name="Woyke T."/>
            <person name="Sobecky P.A."/>
        </authorList>
    </citation>
    <scope>NUCLEOTIDE SEQUENCE [LARGE SCALE GENOMIC DNA]</scope>
    <source>
        <strain evidence="3 4">Y9602</strain>
    </source>
</reference>
<dbReference type="EMBL" id="CP002505">
    <property type="protein sequence ID" value="ADW75648.1"/>
    <property type="molecule type" value="Genomic_DNA"/>
</dbReference>
<gene>
    <name evidence="3" type="ordered locus">Rahaq_4060</name>
</gene>
<dbReference type="SUPFAM" id="SSF56300">
    <property type="entry name" value="Metallo-dependent phosphatases"/>
    <property type="match status" value="1"/>
</dbReference>
<dbReference type="KEGG" id="rah:Rahaq_4060"/>
<dbReference type="Pfam" id="PF00149">
    <property type="entry name" value="Metallophos"/>
    <property type="match status" value="1"/>
</dbReference>
<feature type="compositionally biased region" description="Pro residues" evidence="1">
    <location>
        <begin position="55"/>
        <end position="70"/>
    </location>
</feature>
<dbReference type="Gene3D" id="3.30.160.280">
    <property type="match status" value="1"/>
</dbReference>
<dbReference type="GO" id="GO:0016787">
    <property type="term" value="F:hydrolase activity"/>
    <property type="evidence" value="ECO:0007669"/>
    <property type="project" value="InterPro"/>
</dbReference>
<dbReference type="eggNOG" id="COG5555">
    <property type="taxonomic scope" value="Bacteria"/>
</dbReference>
<feature type="domain" description="Calcineurin-like phosphoesterase" evidence="2">
    <location>
        <begin position="258"/>
        <end position="492"/>
    </location>
</feature>
<dbReference type="RefSeq" id="WP_013577336.1">
    <property type="nucleotide sequence ID" value="NC_015061.1"/>
</dbReference>
<reference evidence="4" key="1">
    <citation type="submission" date="2011-01" db="EMBL/GenBank/DDBJ databases">
        <title>Complete sequence of chromosome of Rahnella sp. Y9602.</title>
        <authorList>
            <consortium name="US DOE Joint Genome Institute"/>
            <person name="Lucas S."/>
            <person name="Copeland A."/>
            <person name="Lapidus A."/>
            <person name="Cheng J.-F."/>
            <person name="Goodwin L."/>
            <person name="Pitluck S."/>
            <person name="Lu M."/>
            <person name="Detter J.C."/>
            <person name="Han C."/>
            <person name="Tapia R."/>
            <person name="Land M."/>
            <person name="Hauser L."/>
            <person name="Kyrpides N."/>
            <person name="Ivanova N."/>
            <person name="Ovchinnikova G."/>
            <person name="Pagani I."/>
            <person name="Sobecky P.A."/>
            <person name="Martinez R.J."/>
            <person name="Woyke T."/>
        </authorList>
    </citation>
    <scope>NUCLEOTIDE SEQUENCE [LARGE SCALE GENOMIC DNA]</scope>
    <source>
        <strain evidence="4">Y9602</strain>
    </source>
</reference>
<dbReference type="HOGENOM" id="CLU_516649_0_0_6"/>
<evidence type="ECO:0000313" key="3">
    <source>
        <dbReference type="EMBL" id="ADW75648.1"/>
    </source>
</evidence>
<accession>A0A0H3FF34</accession>
<protein>
    <submittedName>
        <fullName evidence="3">Metallophosphoesterase</fullName>
    </submittedName>
</protein>
<dbReference type="Gene3D" id="3.60.21.10">
    <property type="match status" value="1"/>
</dbReference>
<evidence type="ECO:0000313" key="4">
    <source>
        <dbReference type="Proteomes" id="UP000007257"/>
    </source>
</evidence>
<proteinExistence type="predicted"/>
<sequence length="645" mass="71691">MAIAACLPFYTSAEINISNVATQSGGYHVPDVVLTVPDGMKMIDMSSMQREISPGPSPSPNPPAPVPVPDPHQDGLPIPDDQNDYARMKLSTEISGYKVSENSSPYEIKAITVPDGQAVRLLEAKTVDSSDNNISPVVAKGEMVYTDVNGVEHSRPYEVSTDSAEETFEALRNMKEQLRQEVFPDAAVTSAVYGSIAAPKAWSADTTVGEIHGRQVNGTTEFFEAKFNGNAKSKNWYYPENKKDNAWWRVVHPKEYYAITSDWHFGAETTSTPYNTVPSKGNFKKIDAINTLKDKYGDAFRGTIINGDITHWGHGGEWSDAKKAFGKLNAPYWYGLGNHDYDGNVNDCGLWENRCAIRSIRNLVDHINSLKDVVSVDYDVMNGYKFPHLSTNYIGSFGYSFDIAGIRFIQLNNNLHYTKEFSGFNSDAARRYDVKVRDGEGWFREQLRDAGIKGKVTIALEHGGESYSENETPTRDILGEYGGSIRFGGHSHGISSSNSGAAYYGDMLILELDYNKQMGKTYMVSNDKIDEMSPGAEFTLNFNVPEMAPVPKSYILSLRNKGGYTDYYRLTYTNSSTKANFNKEYKLSLGNTQQVIIPAEATNVKIKGVTGTGRALYSQSLTKQENTCIETWGTLPRNLHWGWCK</sequence>
<organism evidence="3 4">
    <name type="scientific">Rahnella sp. (strain Y9602)</name>
    <dbReference type="NCBI Taxonomy" id="2703885"/>
    <lineage>
        <taxon>Bacteria</taxon>
        <taxon>Pseudomonadati</taxon>
        <taxon>Pseudomonadota</taxon>
        <taxon>Gammaproteobacteria</taxon>
        <taxon>Enterobacterales</taxon>
        <taxon>Yersiniaceae</taxon>
        <taxon>Rahnella</taxon>
    </lineage>
</organism>
<evidence type="ECO:0000256" key="1">
    <source>
        <dbReference type="SAM" id="MobiDB-lite"/>
    </source>
</evidence>
<dbReference type="InterPro" id="IPR004843">
    <property type="entry name" value="Calcineurin-like_PHP"/>
</dbReference>
<dbReference type="Proteomes" id="UP000007257">
    <property type="component" value="Chromosome"/>
</dbReference>
<feature type="region of interest" description="Disordered" evidence="1">
    <location>
        <begin position="49"/>
        <end position="82"/>
    </location>
</feature>
<name>A0A0H3FF34_RAHSY</name>
<evidence type="ECO:0000259" key="2">
    <source>
        <dbReference type="Pfam" id="PF00149"/>
    </source>
</evidence>